<organism evidence="4 5">
    <name type="scientific">Sphaerochaeta pleomorpha (strain ATCC BAA-1885 / DSM 22778 / Grapes)</name>
    <dbReference type="NCBI Taxonomy" id="158190"/>
    <lineage>
        <taxon>Bacteria</taxon>
        <taxon>Pseudomonadati</taxon>
        <taxon>Spirochaetota</taxon>
        <taxon>Spirochaetia</taxon>
        <taxon>Spirochaetales</taxon>
        <taxon>Sphaerochaetaceae</taxon>
        <taxon>Sphaerochaeta</taxon>
    </lineage>
</organism>
<dbReference type="InterPro" id="IPR036156">
    <property type="entry name" value="Beta-gal/glucu_dom_sf"/>
</dbReference>
<dbReference type="AlphaFoldDB" id="G8QV52"/>
<dbReference type="STRING" id="158190.SpiGrapes_1477"/>
<dbReference type="InterPro" id="IPR051913">
    <property type="entry name" value="GH2_Domain-Containing"/>
</dbReference>
<evidence type="ECO:0000313" key="4">
    <source>
        <dbReference type="EMBL" id="AEV29288.1"/>
    </source>
</evidence>
<gene>
    <name evidence="4" type="ordered locus">SpiGrapes_1477</name>
</gene>
<dbReference type="HOGENOM" id="CLU_1019045_0_0_12"/>
<evidence type="ECO:0000256" key="2">
    <source>
        <dbReference type="ARBA" id="ARBA00023295"/>
    </source>
</evidence>
<evidence type="ECO:0000259" key="3">
    <source>
        <dbReference type="Pfam" id="PF22666"/>
    </source>
</evidence>
<proteinExistence type="predicted"/>
<dbReference type="Proteomes" id="UP000005632">
    <property type="component" value="Chromosome"/>
</dbReference>
<keyword evidence="1" id="KW-0378">Hydrolase</keyword>
<dbReference type="GO" id="GO:0004553">
    <property type="term" value="F:hydrolase activity, hydrolyzing O-glycosyl compounds"/>
    <property type="evidence" value="ECO:0007669"/>
    <property type="project" value="UniProtKB-ARBA"/>
</dbReference>
<dbReference type="PANTHER" id="PTHR42732">
    <property type="entry name" value="BETA-GALACTOSIDASE"/>
    <property type="match status" value="1"/>
</dbReference>
<dbReference type="InterPro" id="IPR008979">
    <property type="entry name" value="Galactose-bd-like_sf"/>
</dbReference>
<dbReference type="KEGG" id="sgp:SpiGrapes_1477"/>
<dbReference type="OrthoDB" id="9801077at2"/>
<dbReference type="SUPFAM" id="SSF49303">
    <property type="entry name" value="beta-Galactosidase/glucuronidase domain"/>
    <property type="match status" value="1"/>
</dbReference>
<reference evidence="4 5" key="1">
    <citation type="submission" date="2011-11" db="EMBL/GenBank/DDBJ databases">
        <title>Complete sequence of Spirochaeta sp. grapes.</title>
        <authorList>
            <consortium name="US DOE Joint Genome Institute"/>
            <person name="Lucas S."/>
            <person name="Han J."/>
            <person name="Lapidus A."/>
            <person name="Cheng J.-F."/>
            <person name="Goodwin L."/>
            <person name="Pitluck S."/>
            <person name="Peters L."/>
            <person name="Ovchinnikova G."/>
            <person name="Munk A.C."/>
            <person name="Detter J.C."/>
            <person name="Han C."/>
            <person name="Tapia R."/>
            <person name="Land M."/>
            <person name="Hauser L."/>
            <person name="Kyrpides N."/>
            <person name="Ivanova N."/>
            <person name="Pagani I."/>
            <person name="Ritalahtilisa K."/>
            <person name="Loeffler F."/>
            <person name="Woyke T."/>
        </authorList>
    </citation>
    <scope>NUCLEOTIDE SEQUENCE [LARGE SCALE GENOMIC DNA]</scope>
    <source>
        <strain evidence="5">ATCC BAA-1885 / DSM 22778 / Grapes</strain>
    </source>
</reference>
<keyword evidence="5" id="KW-1185">Reference proteome</keyword>
<dbReference type="InterPro" id="IPR054593">
    <property type="entry name" value="Beta-mannosidase-like_N2"/>
</dbReference>
<dbReference type="InterPro" id="IPR013783">
    <property type="entry name" value="Ig-like_fold"/>
</dbReference>
<dbReference type="PANTHER" id="PTHR42732:SF1">
    <property type="entry name" value="BETA-MANNOSIDASE"/>
    <property type="match status" value="1"/>
</dbReference>
<dbReference type="SUPFAM" id="SSF49785">
    <property type="entry name" value="Galactose-binding domain-like"/>
    <property type="match status" value="1"/>
</dbReference>
<dbReference type="RefSeq" id="WP_014270136.1">
    <property type="nucleotide sequence ID" value="NC_016633.1"/>
</dbReference>
<feature type="domain" description="Beta-mannosidase-like galactose-binding" evidence="3">
    <location>
        <begin position="87"/>
        <end position="157"/>
    </location>
</feature>
<dbReference type="Gene3D" id="2.60.40.10">
    <property type="entry name" value="Immunoglobulins"/>
    <property type="match status" value="1"/>
</dbReference>
<dbReference type="EMBL" id="CP003155">
    <property type="protein sequence ID" value="AEV29288.1"/>
    <property type="molecule type" value="Genomic_DNA"/>
</dbReference>
<keyword evidence="2" id="KW-0326">Glycosidase</keyword>
<accession>G8QV52</accession>
<evidence type="ECO:0000313" key="5">
    <source>
        <dbReference type="Proteomes" id="UP000005632"/>
    </source>
</evidence>
<sequence>MEQHITDTSLDSFLAFGYSTEFEKHRVSSDLLLPLDGREAESLSEDWFFTLKEGNQWKENKAKRKSLPAFSPDFFADWEQTASMDSVCAEGNMLYARQFLYSRQDPNEKVFLRFGGLDSKAVIFLNAECIAFHEEESKSFSIDITSVVKQENTLLVAKDASKGPLDKPKHLNTVSLVRTIPVTIENWSLNLAPRYDFFALSLDIALSACCAKTMRLEIPELGIAEELHLSNGRVHAIIKAEPVIWTVENPKLYEVRLLWDDQRLVEAIGFKKG</sequence>
<dbReference type="Pfam" id="PF22666">
    <property type="entry name" value="Glyco_hydro_2_N2"/>
    <property type="match status" value="1"/>
</dbReference>
<name>G8QV52_SPHPG</name>
<protein>
    <submittedName>
        <fullName evidence="4">Beta-galactosidase/beta-glucuronidase</fullName>
    </submittedName>
</protein>
<dbReference type="Gene3D" id="2.60.120.260">
    <property type="entry name" value="Galactose-binding domain-like"/>
    <property type="match status" value="1"/>
</dbReference>
<evidence type="ECO:0000256" key="1">
    <source>
        <dbReference type="ARBA" id="ARBA00022801"/>
    </source>
</evidence>
<dbReference type="eggNOG" id="COG3250">
    <property type="taxonomic scope" value="Bacteria"/>
</dbReference>